<dbReference type="AlphaFoldDB" id="A0A947CV79"/>
<proteinExistence type="predicted"/>
<name>A0A947CV79_HYDSH</name>
<evidence type="ECO:0000313" key="2">
    <source>
        <dbReference type="Proteomes" id="UP000748108"/>
    </source>
</evidence>
<accession>A0A947CV79</accession>
<gene>
    <name evidence="1" type="ORF">KM312_03320</name>
</gene>
<sequence>MARVPKPAQPEVATQVRSLFAQTDAATARQRLRRVADGLGVRHAQVSTLAARCRGRRVTAEHWHGSIRPTSLTV</sequence>
<dbReference type="Proteomes" id="UP000748108">
    <property type="component" value="Unassembled WGS sequence"/>
</dbReference>
<organism evidence="1 2">
    <name type="scientific">Hydrogenibacillus schlegelii</name>
    <name type="common">Bacillus schlegelii</name>
    <dbReference type="NCBI Taxonomy" id="1484"/>
    <lineage>
        <taxon>Bacteria</taxon>
        <taxon>Bacillati</taxon>
        <taxon>Bacillota</taxon>
        <taxon>Bacilli</taxon>
        <taxon>Bacillales</taxon>
        <taxon>Bacillales Family X. Incertae Sedis</taxon>
        <taxon>Hydrogenibacillus</taxon>
    </lineage>
</organism>
<evidence type="ECO:0000313" key="1">
    <source>
        <dbReference type="EMBL" id="MBT9281687.1"/>
    </source>
</evidence>
<reference evidence="1" key="1">
    <citation type="journal article" date="2021" name="Microbiology">
        <title>Metagenomic Analysis of the Microbial Community in the Underground Coal Fire Area (Kemerovo Region, Russia) Revealed Predominance of Thermophilic Members of the Phyla Deinococcus-thermus, Aquificae, and Firmicutes.</title>
        <authorList>
            <person name="Kadnikov V."/>
            <person name="Mardanov A.V."/>
            <person name="Beletsky A.V."/>
            <person name="Karnachuk O.V."/>
            <person name="Ravin N.V."/>
        </authorList>
    </citation>
    <scope>NUCLEOTIDE SEQUENCE</scope>
    <source>
        <strain evidence="1">RBS10-49</strain>
    </source>
</reference>
<comment type="caution">
    <text evidence="1">The sequence shown here is derived from an EMBL/GenBank/DDBJ whole genome shotgun (WGS) entry which is preliminary data.</text>
</comment>
<protein>
    <submittedName>
        <fullName evidence="1">Transposase</fullName>
    </submittedName>
</protein>
<dbReference type="EMBL" id="JAHHQF010000042">
    <property type="protein sequence ID" value="MBT9281687.1"/>
    <property type="molecule type" value="Genomic_DNA"/>
</dbReference>